<evidence type="ECO:0000256" key="1">
    <source>
        <dbReference type="SAM" id="Phobius"/>
    </source>
</evidence>
<keyword evidence="1" id="KW-1133">Transmembrane helix</keyword>
<evidence type="ECO:0000313" key="3">
    <source>
        <dbReference type="Proteomes" id="UP000294543"/>
    </source>
</evidence>
<feature type="transmembrane region" description="Helical" evidence="1">
    <location>
        <begin position="138"/>
        <end position="158"/>
    </location>
</feature>
<dbReference type="Proteomes" id="UP000294543">
    <property type="component" value="Unassembled WGS sequence"/>
</dbReference>
<organism evidence="2 3">
    <name type="scientific">Nonomuraea diastatica</name>
    <dbReference type="NCBI Taxonomy" id="1848329"/>
    <lineage>
        <taxon>Bacteria</taxon>
        <taxon>Bacillati</taxon>
        <taxon>Actinomycetota</taxon>
        <taxon>Actinomycetes</taxon>
        <taxon>Streptosporangiales</taxon>
        <taxon>Streptosporangiaceae</taxon>
        <taxon>Nonomuraea</taxon>
    </lineage>
</organism>
<sequence length="168" mass="18220">MTRRGRGASRWASAYGAGPWHLLGLAACFAVAGYAATRVVGAGIGMGFAVWFVGAVIFHDLVLWPLYSAADTAIRSLPKLPARLGRARPAGWRPAVVNHVRVPAGLSCLLLVVWFPLIMRGAERNYRGAVGLSTSPYLGRWLLITLVLFGVSGLLYAVRRWAARRPDH</sequence>
<dbReference type="OrthoDB" id="4464568at2"/>
<feature type="transmembrane region" description="Helical" evidence="1">
    <location>
        <begin position="95"/>
        <end position="118"/>
    </location>
</feature>
<protein>
    <recommendedName>
        <fullName evidence="4">Lipoprotein</fullName>
    </recommendedName>
</protein>
<gene>
    <name evidence="2" type="ORF">E1294_21405</name>
</gene>
<name>A0A4R4WNF0_9ACTN</name>
<comment type="caution">
    <text evidence="2">The sequence shown here is derived from an EMBL/GenBank/DDBJ whole genome shotgun (WGS) entry which is preliminary data.</text>
</comment>
<feature type="transmembrane region" description="Helical" evidence="1">
    <location>
        <begin position="12"/>
        <end position="36"/>
    </location>
</feature>
<accession>A0A4R4WNF0</accession>
<feature type="transmembrane region" description="Helical" evidence="1">
    <location>
        <begin position="48"/>
        <end position="74"/>
    </location>
</feature>
<evidence type="ECO:0000313" key="2">
    <source>
        <dbReference type="EMBL" id="TDD19317.1"/>
    </source>
</evidence>
<proteinExistence type="predicted"/>
<evidence type="ECO:0008006" key="4">
    <source>
        <dbReference type="Google" id="ProtNLM"/>
    </source>
</evidence>
<dbReference type="EMBL" id="SMKP01000059">
    <property type="protein sequence ID" value="TDD19317.1"/>
    <property type="molecule type" value="Genomic_DNA"/>
</dbReference>
<keyword evidence="1" id="KW-0472">Membrane</keyword>
<dbReference type="AlphaFoldDB" id="A0A4R4WNF0"/>
<keyword evidence="1" id="KW-0812">Transmembrane</keyword>
<dbReference type="RefSeq" id="WP_132510758.1">
    <property type="nucleotide sequence ID" value="NZ_SMKP01000059.1"/>
</dbReference>
<keyword evidence="3" id="KW-1185">Reference proteome</keyword>
<reference evidence="2 3" key="1">
    <citation type="submission" date="2019-03" db="EMBL/GenBank/DDBJ databases">
        <title>Draft genome sequences of novel Actinobacteria.</title>
        <authorList>
            <person name="Sahin N."/>
            <person name="Ay H."/>
            <person name="Saygin H."/>
        </authorList>
    </citation>
    <scope>NUCLEOTIDE SEQUENCE [LARGE SCALE GENOMIC DNA]</scope>
    <source>
        <strain evidence="2 3">KC712</strain>
    </source>
</reference>
<dbReference type="PROSITE" id="PS51257">
    <property type="entry name" value="PROKAR_LIPOPROTEIN"/>
    <property type="match status" value="1"/>
</dbReference>